<name>A0A2K1QFU9_9PEZI</name>
<reference evidence="1 2" key="1">
    <citation type="submission" date="2017-06" db="EMBL/GenBank/DDBJ databases">
        <title>Draft genome sequence of a variant of Elsinoe murrayae.</title>
        <authorList>
            <person name="Cheng Q."/>
        </authorList>
    </citation>
    <scope>NUCLEOTIDE SEQUENCE [LARGE SCALE GENOMIC DNA]</scope>
    <source>
        <strain evidence="1 2">CQ-2017a</strain>
    </source>
</reference>
<organism evidence="1 2">
    <name type="scientific">Sphaceloma murrayae</name>
    <dbReference type="NCBI Taxonomy" id="2082308"/>
    <lineage>
        <taxon>Eukaryota</taxon>
        <taxon>Fungi</taxon>
        <taxon>Dikarya</taxon>
        <taxon>Ascomycota</taxon>
        <taxon>Pezizomycotina</taxon>
        <taxon>Dothideomycetes</taxon>
        <taxon>Dothideomycetidae</taxon>
        <taxon>Myriangiales</taxon>
        <taxon>Elsinoaceae</taxon>
        <taxon>Sphaceloma</taxon>
    </lineage>
</organism>
<protein>
    <submittedName>
        <fullName evidence="1">Uncharacterized protein</fullName>
    </submittedName>
</protein>
<accession>A0A2K1QFU9</accession>
<comment type="caution">
    <text evidence="1">The sequence shown here is derived from an EMBL/GenBank/DDBJ whole genome shotgun (WGS) entry which is preliminary data.</text>
</comment>
<gene>
    <name evidence="1" type="ORF">CAC42_3242</name>
</gene>
<sequence>MLELAWATEEVFEPAGDWLAVDVAWACVFIEVVTVAWLEALATGEVTEVVAAAATGDAEEVATLDDATSAVAADAATETELEVLVATATGKAEEVVVAATVGDADEVTLLDGATEVVDVEVATTTWLGVVTAAATGEAEEELLEGWLSRLEDKGTEEDVVACEELAARTIGEESILLERIAELLVAGVVLWLLVIAAFDVPADVVARLDVVVNTAGETPSTEDVEIAAAAAVVDELDKLLVKPDERADSDVVEDPVEIEVAAVVETAGSVVDEETTETWLGLAMATRGLFEFDDEATADVALLTVVRSVLTRSVLEVVLCPTLVDVVVMPADVVTAWLTVLLKTLLVEIEDEVTRDAAVDAWLEDEVAGIVVPGLEEIVVTTLLACELPTELEVAVIDEDPPGRTTASFTREEVALPDEVADDVDGEILELDTCRVEEVDTVLVLVTVPDDGGWDGEVKLELVLDDNNVVEEAVPELEAASTFPVFTRDVLEGTMLDVTKRELVGSPVELLDDVAEGPVDEEPDVARTLPVSTTVVVCAVPLVDGEPEVKDEAVTLTLLLELEAGVEVVPDGASILDEVVEAEPVAAKMFPASTIVEVVVVAVVVVIVGPDWLWLGSAEFGMVVLPLIEPSDELALLVDETLF</sequence>
<keyword evidence="2" id="KW-1185">Reference proteome</keyword>
<dbReference type="Proteomes" id="UP000243797">
    <property type="component" value="Unassembled WGS sequence"/>
</dbReference>
<dbReference type="EMBL" id="NKHZ01000094">
    <property type="protein sequence ID" value="PNS13749.1"/>
    <property type="molecule type" value="Genomic_DNA"/>
</dbReference>
<dbReference type="InParanoid" id="A0A2K1QFU9"/>
<dbReference type="AlphaFoldDB" id="A0A2K1QFU9"/>
<proteinExistence type="predicted"/>
<evidence type="ECO:0000313" key="1">
    <source>
        <dbReference type="EMBL" id="PNS13749.1"/>
    </source>
</evidence>
<evidence type="ECO:0000313" key="2">
    <source>
        <dbReference type="Proteomes" id="UP000243797"/>
    </source>
</evidence>